<evidence type="ECO:0000313" key="3">
    <source>
        <dbReference type="Proteomes" id="UP000680304"/>
    </source>
</evidence>
<feature type="domain" description="Peptidase M15C" evidence="1">
    <location>
        <begin position="42"/>
        <end position="111"/>
    </location>
</feature>
<dbReference type="InterPro" id="IPR052179">
    <property type="entry name" value="DD-CPase-like"/>
</dbReference>
<accession>A0ABQ4N8L9</accession>
<organism evidence="2 3">
    <name type="scientific">Paenibacillus cisolokensis</name>
    <dbReference type="NCBI Taxonomy" id="1658519"/>
    <lineage>
        <taxon>Bacteria</taxon>
        <taxon>Bacillati</taxon>
        <taxon>Bacillota</taxon>
        <taxon>Bacilli</taxon>
        <taxon>Bacillales</taxon>
        <taxon>Paenibacillaceae</taxon>
        <taxon>Paenibacillus</taxon>
    </lineage>
</organism>
<evidence type="ECO:0000313" key="2">
    <source>
        <dbReference type="EMBL" id="GIQ64542.1"/>
    </source>
</evidence>
<dbReference type="CDD" id="cd14845">
    <property type="entry name" value="L-Ala-D-Glu_peptidase_like"/>
    <property type="match status" value="1"/>
</dbReference>
<proteinExistence type="predicted"/>
<keyword evidence="3" id="KW-1185">Reference proteome</keyword>
<name>A0ABQ4N8L9_9BACL</name>
<protein>
    <recommendedName>
        <fullName evidence="1">Peptidase M15C domain-containing protein</fullName>
    </recommendedName>
</protein>
<dbReference type="EMBL" id="BOVJ01000100">
    <property type="protein sequence ID" value="GIQ64542.1"/>
    <property type="molecule type" value="Genomic_DNA"/>
</dbReference>
<dbReference type="PANTHER" id="PTHR34385:SF1">
    <property type="entry name" value="PEPTIDOGLYCAN L-ALANYL-D-GLUTAMATE ENDOPEPTIDASE CWLK"/>
    <property type="match status" value="1"/>
</dbReference>
<dbReference type="PANTHER" id="PTHR34385">
    <property type="entry name" value="D-ALANYL-D-ALANINE CARBOXYPEPTIDASE"/>
    <property type="match status" value="1"/>
</dbReference>
<dbReference type="InterPro" id="IPR039561">
    <property type="entry name" value="Peptidase_M15C"/>
</dbReference>
<dbReference type="InterPro" id="IPR009045">
    <property type="entry name" value="Zn_M74/Hedgehog-like"/>
</dbReference>
<gene>
    <name evidence="2" type="ORF">PACILC2_31100</name>
</gene>
<dbReference type="Proteomes" id="UP000680304">
    <property type="component" value="Unassembled WGS sequence"/>
</dbReference>
<dbReference type="Gene3D" id="3.30.1380.10">
    <property type="match status" value="1"/>
</dbReference>
<reference evidence="2 3" key="1">
    <citation type="submission" date="2021-04" db="EMBL/GenBank/DDBJ databases">
        <title>Draft genome sequence of Paenibacillus cisolokensis, LC2-13A.</title>
        <authorList>
            <person name="Uke A."/>
            <person name="Chhe C."/>
            <person name="Baramee S."/>
            <person name="Kosugi A."/>
        </authorList>
    </citation>
    <scope>NUCLEOTIDE SEQUENCE [LARGE SCALE GENOMIC DNA]</scope>
    <source>
        <strain evidence="2 3">LC2-13A</strain>
    </source>
</reference>
<comment type="caution">
    <text evidence="2">The sequence shown here is derived from an EMBL/GenBank/DDBJ whole genome shotgun (WGS) entry which is preliminary data.</text>
</comment>
<evidence type="ECO:0000259" key="1">
    <source>
        <dbReference type="Pfam" id="PF13539"/>
    </source>
</evidence>
<sequence length="128" mass="14563">MVRETKKIGISIVITQGFRSHEEQDRLYEQGRKTEGRVVTNARGGESYHNYGLAIDFALRGKDGEVLWDLEYDGNGNGKSDWMEVVEIAKSIGFEWGGDWEDFPDYPHLQLSFGLSLADLQRGKRPPE</sequence>
<dbReference type="SUPFAM" id="SSF55166">
    <property type="entry name" value="Hedgehog/DD-peptidase"/>
    <property type="match status" value="1"/>
</dbReference>
<dbReference type="Pfam" id="PF13539">
    <property type="entry name" value="Peptidase_M15_4"/>
    <property type="match status" value="1"/>
</dbReference>